<organism evidence="2 3">
    <name type="scientific">Chytriomyces confervae</name>
    <dbReference type="NCBI Taxonomy" id="246404"/>
    <lineage>
        <taxon>Eukaryota</taxon>
        <taxon>Fungi</taxon>
        <taxon>Fungi incertae sedis</taxon>
        <taxon>Chytridiomycota</taxon>
        <taxon>Chytridiomycota incertae sedis</taxon>
        <taxon>Chytridiomycetes</taxon>
        <taxon>Chytridiales</taxon>
        <taxon>Chytriomycetaceae</taxon>
        <taxon>Chytriomyces</taxon>
    </lineage>
</organism>
<accession>A0A507EA86</accession>
<evidence type="ECO:0000313" key="3">
    <source>
        <dbReference type="Proteomes" id="UP000320333"/>
    </source>
</evidence>
<dbReference type="OrthoDB" id="2146239at2759"/>
<name>A0A507EA86_9FUNG</name>
<evidence type="ECO:0000313" key="2">
    <source>
        <dbReference type="EMBL" id="TPX60088.1"/>
    </source>
</evidence>
<feature type="chain" id="PRO_5021455595" evidence="1">
    <location>
        <begin position="17"/>
        <end position="418"/>
    </location>
</feature>
<protein>
    <submittedName>
        <fullName evidence="2">Uncharacterized protein</fullName>
    </submittedName>
</protein>
<keyword evidence="1" id="KW-0732">Signal</keyword>
<dbReference type="EMBL" id="QEAP01000699">
    <property type="protein sequence ID" value="TPX60088.1"/>
    <property type="molecule type" value="Genomic_DNA"/>
</dbReference>
<dbReference type="Proteomes" id="UP000320333">
    <property type="component" value="Unassembled WGS sequence"/>
</dbReference>
<sequence>MRASIIALAFAASTQATLLLDLAALGLASKFGSKLLGGLHPNLNSNINTNTVVNNQQTVVNNQPQVIVNNQPPVIINNQPQVVVNNQPPVVVQQQQRPVVINQGQTVFNSQTTGVTTIINSIPSTVLTQITQTVQLSQQVIIQIIYITASVNIQVAGNLNVVIQTIANQIFSITQVSVQPLQIVKVAQILVQSQAISSNSQIYLTFQTLSRVQISVSGSQQVITSANGQVITQQQSSTSGSSVYSIDQRQLGPYMPTFNSGLGFPGYSGSGVAQSIITSPACKQVYGGYVRAANVNSTDAHAQVILIVSEIASRNASLTSESDEKVGQEVEAIATTYDVPTRLVMKLAEGVVQTYQANNIMNGTLFDAFEKVSRAQVQSNATLDEVQLDAAAATSSVAVASSAMAASVSVFAFVALMF</sequence>
<reference evidence="2 3" key="1">
    <citation type="journal article" date="2019" name="Sci. Rep.">
        <title>Comparative genomics of chytrid fungi reveal insights into the obligate biotrophic and pathogenic lifestyle of Synchytrium endobioticum.</title>
        <authorList>
            <person name="van de Vossenberg B.T.L.H."/>
            <person name="Warris S."/>
            <person name="Nguyen H.D.T."/>
            <person name="van Gent-Pelzer M.P.E."/>
            <person name="Joly D.L."/>
            <person name="van de Geest H.C."/>
            <person name="Bonants P.J.M."/>
            <person name="Smith D.S."/>
            <person name="Levesque C.A."/>
            <person name="van der Lee T.A.J."/>
        </authorList>
    </citation>
    <scope>NUCLEOTIDE SEQUENCE [LARGE SCALE GENOMIC DNA]</scope>
    <source>
        <strain evidence="2 3">CBS 675.73</strain>
    </source>
</reference>
<feature type="signal peptide" evidence="1">
    <location>
        <begin position="1"/>
        <end position="16"/>
    </location>
</feature>
<comment type="caution">
    <text evidence="2">The sequence shown here is derived from an EMBL/GenBank/DDBJ whole genome shotgun (WGS) entry which is preliminary data.</text>
</comment>
<gene>
    <name evidence="2" type="ORF">CcCBS67573_g09030</name>
</gene>
<dbReference type="AlphaFoldDB" id="A0A507EA86"/>
<proteinExistence type="predicted"/>
<evidence type="ECO:0000256" key="1">
    <source>
        <dbReference type="SAM" id="SignalP"/>
    </source>
</evidence>
<keyword evidence="3" id="KW-1185">Reference proteome</keyword>